<proteinExistence type="predicted"/>
<reference evidence="1 2" key="1">
    <citation type="submission" date="2019-05" db="EMBL/GenBank/DDBJ databases">
        <title>Another draft genome of Portunus trituberculatus and its Hox gene families provides insights of decapod evolution.</title>
        <authorList>
            <person name="Jeong J.-H."/>
            <person name="Song I."/>
            <person name="Kim S."/>
            <person name="Choi T."/>
            <person name="Kim D."/>
            <person name="Ryu S."/>
            <person name="Kim W."/>
        </authorList>
    </citation>
    <scope>NUCLEOTIDE SEQUENCE [LARGE SCALE GENOMIC DNA]</scope>
    <source>
        <tissue evidence="1">Muscle</tissue>
    </source>
</reference>
<protein>
    <submittedName>
        <fullName evidence="1">Uncharacterized protein</fullName>
    </submittedName>
</protein>
<dbReference type="Proteomes" id="UP000324222">
    <property type="component" value="Unassembled WGS sequence"/>
</dbReference>
<sequence>MSTPQRALCRGQTRLMCQSSGTLWGLSCSPQPLPRQKLSSDCPR</sequence>
<evidence type="ECO:0000313" key="2">
    <source>
        <dbReference type="Proteomes" id="UP000324222"/>
    </source>
</evidence>
<dbReference type="EMBL" id="VSRR010093199">
    <property type="protein sequence ID" value="MPC92974.1"/>
    <property type="molecule type" value="Genomic_DNA"/>
</dbReference>
<evidence type="ECO:0000313" key="1">
    <source>
        <dbReference type="EMBL" id="MPC92974.1"/>
    </source>
</evidence>
<comment type="caution">
    <text evidence="1">The sequence shown here is derived from an EMBL/GenBank/DDBJ whole genome shotgun (WGS) entry which is preliminary data.</text>
</comment>
<accession>A0A5B7JL08</accession>
<name>A0A5B7JL08_PORTR</name>
<keyword evidence="2" id="KW-1185">Reference proteome</keyword>
<gene>
    <name evidence="1" type="ORF">E2C01_088089</name>
</gene>
<dbReference type="AlphaFoldDB" id="A0A5B7JL08"/>
<dbReference type="PROSITE" id="PS51257">
    <property type="entry name" value="PROKAR_LIPOPROTEIN"/>
    <property type="match status" value="1"/>
</dbReference>
<organism evidence="1 2">
    <name type="scientific">Portunus trituberculatus</name>
    <name type="common">Swimming crab</name>
    <name type="synonym">Neptunus trituberculatus</name>
    <dbReference type="NCBI Taxonomy" id="210409"/>
    <lineage>
        <taxon>Eukaryota</taxon>
        <taxon>Metazoa</taxon>
        <taxon>Ecdysozoa</taxon>
        <taxon>Arthropoda</taxon>
        <taxon>Crustacea</taxon>
        <taxon>Multicrustacea</taxon>
        <taxon>Malacostraca</taxon>
        <taxon>Eumalacostraca</taxon>
        <taxon>Eucarida</taxon>
        <taxon>Decapoda</taxon>
        <taxon>Pleocyemata</taxon>
        <taxon>Brachyura</taxon>
        <taxon>Eubrachyura</taxon>
        <taxon>Portunoidea</taxon>
        <taxon>Portunidae</taxon>
        <taxon>Portuninae</taxon>
        <taxon>Portunus</taxon>
    </lineage>
</organism>